<dbReference type="Proteomes" id="UP000789920">
    <property type="component" value="Unassembled WGS sequence"/>
</dbReference>
<evidence type="ECO:0000313" key="1">
    <source>
        <dbReference type="EMBL" id="CAG8458230.1"/>
    </source>
</evidence>
<dbReference type="EMBL" id="CAJVQC010000031">
    <property type="protein sequence ID" value="CAG8458230.1"/>
    <property type="molecule type" value="Genomic_DNA"/>
</dbReference>
<reference evidence="1" key="1">
    <citation type="submission" date="2021-06" db="EMBL/GenBank/DDBJ databases">
        <authorList>
            <person name="Kallberg Y."/>
            <person name="Tangrot J."/>
            <person name="Rosling A."/>
        </authorList>
    </citation>
    <scope>NUCLEOTIDE SEQUENCE</scope>
    <source>
        <strain evidence="1">MA461A</strain>
    </source>
</reference>
<evidence type="ECO:0000313" key="2">
    <source>
        <dbReference type="Proteomes" id="UP000789920"/>
    </source>
</evidence>
<keyword evidence="2" id="KW-1185">Reference proteome</keyword>
<gene>
    <name evidence="1" type="ORF">RPERSI_LOCUS40</name>
</gene>
<organism evidence="1 2">
    <name type="scientific">Racocetra persica</name>
    <dbReference type="NCBI Taxonomy" id="160502"/>
    <lineage>
        <taxon>Eukaryota</taxon>
        <taxon>Fungi</taxon>
        <taxon>Fungi incertae sedis</taxon>
        <taxon>Mucoromycota</taxon>
        <taxon>Glomeromycotina</taxon>
        <taxon>Glomeromycetes</taxon>
        <taxon>Diversisporales</taxon>
        <taxon>Gigasporaceae</taxon>
        <taxon>Racocetra</taxon>
    </lineage>
</organism>
<name>A0ACA9K864_9GLOM</name>
<comment type="caution">
    <text evidence="1">The sequence shown here is derived from an EMBL/GenBank/DDBJ whole genome shotgun (WGS) entry which is preliminary data.</text>
</comment>
<proteinExistence type="predicted"/>
<protein>
    <submittedName>
        <fullName evidence="1">17477_t:CDS:1</fullName>
    </submittedName>
</protein>
<sequence length="383" mass="45068">MSKLPNTNERFAENNFFESLEPSELDYESRHNEFIISSLWLTAKLLSSNTKATNKILANVLYRISAALHLLDNVLKAVYTSKPLQTDQDTHQTWALIKDQAIRTISHSITYSRSNKVFNQYLKALIEKENATNKFILEALRNKSCASRRRSNTSYNNRQTPFHPNFRQTKTDIRIIGFTNMIEIIRKMYKESEEIFLTFLGYQTFYNTDIPRIDKITTTKTTNNKTYNNTVSINNHFRNQRLITKRGYSKDNRRYFMFHFTNFRNPQEIRKKLDRNRSKIIQQSLKLSSKTATYQYSKAHSNTLCTISTQRSEGLIYNNKNRQFNLYDILKLPRRDGIKKIKQTSRKDIEAISFSKLEIDSPTHPEQTEYFGRPGIKENSQSL</sequence>
<accession>A0ACA9K864</accession>